<dbReference type="SUPFAM" id="SSF53383">
    <property type="entry name" value="PLP-dependent transferases"/>
    <property type="match status" value="1"/>
</dbReference>
<evidence type="ECO:0008006" key="6">
    <source>
        <dbReference type="Google" id="ProtNLM"/>
    </source>
</evidence>
<comment type="similarity">
    <text evidence="2 3">Belongs to the DegT/DnrJ/EryC1 family.</text>
</comment>
<gene>
    <name evidence="4" type="ORF">GCM10011386_19260</name>
</gene>
<keyword evidence="1 3" id="KW-0663">Pyridoxal phosphate</keyword>
<keyword evidence="5" id="KW-1185">Reference proteome</keyword>
<dbReference type="Gene3D" id="3.90.1150.10">
    <property type="entry name" value="Aspartate Aminotransferase, domain 1"/>
    <property type="match status" value="1"/>
</dbReference>
<dbReference type="Proteomes" id="UP000597338">
    <property type="component" value="Unassembled WGS sequence"/>
</dbReference>
<dbReference type="InterPro" id="IPR000653">
    <property type="entry name" value="DegT/StrS_aminotransferase"/>
</dbReference>
<dbReference type="InterPro" id="IPR006311">
    <property type="entry name" value="TAT_signal"/>
</dbReference>
<evidence type="ECO:0000256" key="2">
    <source>
        <dbReference type="ARBA" id="ARBA00037999"/>
    </source>
</evidence>
<dbReference type="InterPro" id="IPR015424">
    <property type="entry name" value="PyrdxlP-dep_Trfase"/>
</dbReference>
<sequence>MKGNISFSLSFNFNCMKQKFNRREFISMAAAAGTGLAVAGPNFALGQESKKPAILGGSKAYTSGFSAWPLFDDREEKALVSVLKSGNWGRLNGPVVAEFEKAYAGLNGAGHCLGVSSGTAALTTILGALGIGPGDEVVIPVYTFIATYNVVVLNYALPILVDTDIETFQIDVKKAEAAVTAQTKAIMPVHIGGTPADIDALIRLGEKAGIPIIEDACQAHLAEWKGKKVGNFGLAGAFSFQSSKNLNCAEGGAILTNDADFARACYTFHNQGQGGTGTSYGTGSGTRATNLRLTEFQGNLLLAQMTRLQQQVETRTENAKYLTELLADIPGIEPAKWYPGTTRSAYHLYMFRYLKEHFHGLSRGKFVEALNAEGIPCDPGYGQMNRDAYVTGLASNPHYLRIYGEKTMKEWLDRNQCPQNDTLTREQSLWFFQTMLLGTRENMEQIAEAIRKIQKYAKQIAKA</sequence>
<evidence type="ECO:0000256" key="3">
    <source>
        <dbReference type="RuleBase" id="RU004508"/>
    </source>
</evidence>
<evidence type="ECO:0000313" key="4">
    <source>
        <dbReference type="EMBL" id="GGC27387.1"/>
    </source>
</evidence>
<dbReference type="PANTHER" id="PTHR30244">
    <property type="entry name" value="TRANSAMINASE"/>
    <property type="match status" value="1"/>
</dbReference>
<dbReference type="EMBL" id="BMIK01000005">
    <property type="protein sequence ID" value="GGC27387.1"/>
    <property type="molecule type" value="Genomic_DNA"/>
</dbReference>
<dbReference type="CDD" id="cd00616">
    <property type="entry name" value="AHBA_syn"/>
    <property type="match status" value="1"/>
</dbReference>
<comment type="caution">
    <text evidence="4">The sequence shown here is derived from an EMBL/GenBank/DDBJ whole genome shotgun (WGS) entry which is preliminary data.</text>
</comment>
<dbReference type="PANTHER" id="PTHR30244:SF36">
    <property type="entry name" value="3-OXO-GLUCOSE-6-PHOSPHATE:GLUTAMATE AMINOTRANSFERASE"/>
    <property type="match status" value="1"/>
</dbReference>
<name>A0ABQ1LP77_9SPHI</name>
<evidence type="ECO:0000256" key="1">
    <source>
        <dbReference type="ARBA" id="ARBA00022898"/>
    </source>
</evidence>
<proteinExistence type="inferred from homology"/>
<dbReference type="InterPro" id="IPR015421">
    <property type="entry name" value="PyrdxlP-dep_Trfase_major"/>
</dbReference>
<dbReference type="Gene3D" id="3.40.640.10">
    <property type="entry name" value="Type I PLP-dependent aspartate aminotransferase-like (Major domain)"/>
    <property type="match status" value="1"/>
</dbReference>
<dbReference type="Pfam" id="PF01041">
    <property type="entry name" value="DegT_DnrJ_EryC1"/>
    <property type="match status" value="1"/>
</dbReference>
<accession>A0ABQ1LP77</accession>
<reference evidence="5" key="1">
    <citation type="journal article" date="2019" name="Int. J. Syst. Evol. Microbiol.">
        <title>The Global Catalogue of Microorganisms (GCM) 10K type strain sequencing project: providing services to taxonomists for standard genome sequencing and annotation.</title>
        <authorList>
            <consortium name="The Broad Institute Genomics Platform"/>
            <consortium name="The Broad Institute Genome Sequencing Center for Infectious Disease"/>
            <person name="Wu L."/>
            <person name="Ma J."/>
        </authorList>
    </citation>
    <scope>NUCLEOTIDE SEQUENCE [LARGE SCALE GENOMIC DNA]</scope>
    <source>
        <strain evidence="5">CGMCC 1.15342</strain>
    </source>
</reference>
<organism evidence="4 5">
    <name type="scientific">Parapedobacter defluvii</name>
    <dbReference type="NCBI Taxonomy" id="2045106"/>
    <lineage>
        <taxon>Bacteria</taxon>
        <taxon>Pseudomonadati</taxon>
        <taxon>Bacteroidota</taxon>
        <taxon>Sphingobacteriia</taxon>
        <taxon>Sphingobacteriales</taxon>
        <taxon>Sphingobacteriaceae</taxon>
        <taxon>Parapedobacter</taxon>
    </lineage>
</organism>
<protein>
    <recommendedName>
        <fullName evidence="6">dTDP-4-amino-4,6-dideoxygalactose transaminase</fullName>
    </recommendedName>
</protein>
<dbReference type="InterPro" id="IPR015422">
    <property type="entry name" value="PyrdxlP-dep_Trfase_small"/>
</dbReference>
<evidence type="ECO:0000313" key="5">
    <source>
        <dbReference type="Proteomes" id="UP000597338"/>
    </source>
</evidence>
<dbReference type="PROSITE" id="PS51318">
    <property type="entry name" value="TAT"/>
    <property type="match status" value="1"/>
</dbReference>